<accession>A0A1L7XMK5</accession>
<keyword evidence="4" id="KW-1185">Reference proteome</keyword>
<dbReference type="AlphaFoldDB" id="A0A1L7XMK5"/>
<dbReference type="EMBL" id="FJOG01000035">
    <property type="protein sequence ID" value="CZR66259.1"/>
    <property type="molecule type" value="Genomic_DNA"/>
</dbReference>
<evidence type="ECO:0000313" key="4">
    <source>
        <dbReference type="Proteomes" id="UP000184330"/>
    </source>
</evidence>
<proteinExistence type="predicted"/>
<feature type="transmembrane region" description="Helical" evidence="2">
    <location>
        <begin position="42"/>
        <end position="60"/>
    </location>
</feature>
<name>A0A1L7XMK5_9HELO</name>
<keyword evidence="2" id="KW-0812">Transmembrane</keyword>
<sequence>MDASGLMHVFSISILTEFKSSYRGLRFIEGTLRTAAVMFKEVVSLAIITGFVVNILYVPHPNSTSYTVAFILSLAAMAPFILVWKYWARARAIRAARDAHEDAVDLVFTSSAKPPVETSAPIWDLEGHANLIVIHGRALGNVQYLNWDGSGQKCWIHGADTEILSRVSGSSYSSYGSGERQNPNQPTHAVRQASVGTGCSWVRETIGVKRWRVPGHKMICKTSKQEGQDARIECKKNKRKACITVGPNRHVVPCAPGQRIAVRIHLGTLHENYVVYSRRRLIAHAHVAAGANLGTRTTSMTLAMLRGLRVQNGQCDIDLVIKDGTPPSAISSQDSFYNFEDNVFPDEEEDSTQTQWQEEVVDQRSGVAVDELNSLMLKIGISDAGEPSRTIPFKTIEALGSGVPVIDTGQDPSVKSSSRLEHLHDQDKFRARTQASSSRPFYDRV</sequence>
<dbReference type="OrthoDB" id="3546888at2759"/>
<evidence type="ECO:0000313" key="3">
    <source>
        <dbReference type="EMBL" id="CZR66259.1"/>
    </source>
</evidence>
<organism evidence="3 4">
    <name type="scientific">Phialocephala subalpina</name>
    <dbReference type="NCBI Taxonomy" id="576137"/>
    <lineage>
        <taxon>Eukaryota</taxon>
        <taxon>Fungi</taxon>
        <taxon>Dikarya</taxon>
        <taxon>Ascomycota</taxon>
        <taxon>Pezizomycotina</taxon>
        <taxon>Leotiomycetes</taxon>
        <taxon>Helotiales</taxon>
        <taxon>Mollisiaceae</taxon>
        <taxon>Phialocephala</taxon>
        <taxon>Phialocephala fortinii species complex</taxon>
    </lineage>
</organism>
<feature type="compositionally biased region" description="Basic and acidic residues" evidence="1">
    <location>
        <begin position="418"/>
        <end position="430"/>
    </location>
</feature>
<keyword evidence="2" id="KW-0472">Membrane</keyword>
<dbReference type="Proteomes" id="UP000184330">
    <property type="component" value="Unassembled WGS sequence"/>
</dbReference>
<evidence type="ECO:0000256" key="1">
    <source>
        <dbReference type="SAM" id="MobiDB-lite"/>
    </source>
</evidence>
<feature type="region of interest" description="Disordered" evidence="1">
    <location>
        <begin position="404"/>
        <end position="445"/>
    </location>
</feature>
<keyword evidence="2" id="KW-1133">Transmembrane helix</keyword>
<evidence type="ECO:0000256" key="2">
    <source>
        <dbReference type="SAM" id="Phobius"/>
    </source>
</evidence>
<feature type="transmembrane region" description="Helical" evidence="2">
    <location>
        <begin position="66"/>
        <end position="87"/>
    </location>
</feature>
<protein>
    <submittedName>
        <fullName evidence="3">Uncharacterized protein</fullName>
    </submittedName>
</protein>
<gene>
    <name evidence="3" type="ORF">PAC_16160</name>
</gene>
<reference evidence="3 4" key="1">
    <citation type="submission" date="2016-03" db="EMBL/GenBank/DDBJ databases">
        <authorList>
            <person name="Ploux O."/>
        </authorList>
    </citation>
    <scope>NUCLEOTIDE SEQUENCE [LARGE SCALE GENOMIC DNA]</scope>
    <source>
        <strain evidence="3 4">UAMH 11012</strain>
    </source>
</reference>